<proteinExistence type="predicted"/>
<reference evidence="1 2" key="1">
    <citation type="submission" date="2021-10" db="EMBL/GenBank/DDBJ databases">
        <title>Anaerobic single-cell dispensing facilitates the cultivation of human gut bacteria.</title>
        <authorList>
            <person name="Afrizal A."/>
        </authorList>
    </citation>
    <scope>NUCLEOTIDE SEQUENCE [LARGE SCALE GENOMIC DNA]</scope>
    <source>
        <strain evidence="1 2">CLA-AA-H276</strain>
    </source>
</reference>
<gene>
    <name evidence="1" type="ORF">LKD36_13810</name>
</gene>
<accession>A0AAE3A9S8</accession>
<dbReference type="RefSeq" id="WP_118771218.1">
    <property type="nucleotide sequence ID" value="NZ_JAJEPS010000017.1"/>
</dbReference>
<dbReference type="AlphaFoldDB" id="A0AAE3A9S8"/>
<dbReference type="EMBL" id="JAJEPS010000017">
    <property type="protein sequence ID" value="MCC2127244.1"/>
    <property type="molecule type" value="Genomic_DNA"/>
</dbReference>
<dbReference type="Proteomes" id="UP001198220">
    <property type="component" value="Unassembled WGS sequence"/>
</dbReference>
<sequence>MNVTPQNNEDIIEDNDFSYDGFQVVRGEFFAHIYEPSFTLNNYKCGVNTACIKRLPDYDYVQILVNPSTKKVAVRPCKEEEKDSLRWCSASGKRTPKQITCRIFYAKIMSLMNWDANYRYKLLGKLIRSNDELLYVFDLNSAETFKRSITENGKVKTQKTPTYPDDWKNQFGLPVVEHRKSMQVNTFDNYAVFSLNPEQEKTSRSTESRGDIYE</sequence>
<keyword evidence="2" id="KW-1185">Reference proteome</keyword>
<protein>
    <submittedName>
        <fullName evidence="1">Integrase</fullName>
    </submittedName>
</protein>
<evidence type="ECO:0000313" key="2">
    <source>
        <dbReference type="Proteomes" id="UP001198220"/>
    </source>
</evidence>
<name>A0AAE3A9S8_9FIRM</name>
<evidence type="ECO:0000313" key="1">
    <source>
        <dbReference type="EMBL" id="MCC2127244.1"/>
    </source>
</evidence>
<organism evidence="1 2">
    <name type="scientific">Hominiventricola filiformis</name>
    <dbReference type="NCBI Taxonomy" id="2885352"/>
    <lineage>
        <taxon>Bacteria</taxon>
        <taxon>Bacillati</taxon>
        <taxon>Bacillota</taxon>
        <taxon>Clostridia</taxon>
        <taxon>Lachnospirales</taxon>
        <taxon>Lachnospiraceae</taxon>
        <taxon>Hominiventricola</taxon>
    </lineage>
</organism>
<comment type="caution">
    <text evidence="1">The sequence shown here is derived from an EMBL/GenBank/DDBJ whole genome shotgun (WGS) entry which is preliminary data.</text>
</comment>